<sequence>MFDTYVTIVGNVLTAPEWRRTTQSNTLVANFKVASTARRLDRDSGRWVDGNSLRVRVNCWRKLAEGVAASVMVGDPVIVAGRLYTRDWTDDAGNHRTLYELEAVAVGHDLSRGRARFLRNRPGATTSTVEDAEAEHRVHGEATEPVPAGEAPASFDPRPFDDEAELGGFVPPRAGHGLPAGELPGRRFDGSDELADPFDGLAHGRSDSDDFDGGDLGDDGDDLGDDGDPDSADVLDGDGLEGAGLDTGGLGGAGVAALAEPGPAGTDAVTGVTPTGRGRRGRGRAPVPA</sequence>
<evidence type="ECO:0000313" key="6">
    <source>
        <dbReference type="EMBL" id="XCH74485.1"/>
    </source>
</evidence>
<dbReference type="AlphaFoldDB" id="A0AAU7MAV8"/>
<feature type="region of interest" description="Disordered" evidence="4">
    <location>
        <begin position="119"/>
        <end position="289"/>
    </location>
</feature>
<evidence type="ECO:0000313" key="5">
    <source>
        <dbReference type="EMBL" id="XBP93786.1"/>
    </source>
</evidence>
<reference evidence="6" key="2">
    <citation type="submission" date="2024-06" db="EMBL/GenBank/DDBJ databases">
        <title>Micromonospora mangrovi CCTCC AA 2012012 genome sequences.</title>
        <authorList>
            <person name="Gao J."/>
        </authorList>
    </citation>
    <scope>NUCLEOTIDE SEQUENCE</scope>
    <source>
        <strain evidence="6">CCTCC AA 2012012</strain>
    </source>
</reference>
<dbReference type="EMBL" id="CP157762">
    <property type="protein sequence ID" value="XBP93786.1"/>
    <property type="molecule type" value="Genomic_DNA"/>
</dbReference>
<dbReference type="InterPro" id="IPR012340">
    <property type="entry name" value="NA-bd_OB-fold"/>
</dbReference>
<accession>A0AAU7MAV8</accession>
<evidence type="ECO:0000256" key="3">
    <source>
        <dbReference type="RuleBase" id="RU000524"/>
    </source>
</evidence>
<dbReference type="InterPro" id="IPR000424">
    <property type="entry name" value="Primosome_PriB/ssb"/>
</dbReference>
<dbReference type="NCBIfam" id="TIGR00621">
    <property type="entry name" value="ssb"/>
    <property type="match status" value="1"/>
</dbReference>
<dbReference type="Pfam" id="PF00436">
    <property type="entry name" value="SSB"/>
    <property type="match status" value="1"/>
</dbReference>
<dbReference type="GO" id="GO:0006260">
    <property type="term" value="P:DNA replication"/>
    <property type="evidence" value="ECO:0007669"/>
    <property type="project" value="InterPro"/>
</dbReference>
<dbReference type="InterPro" id="IPR011344">
    <property type="entry name" value="ssDNA-bd"/>
</dbReference>
<evidence type="ECO:0000256" key="2">
    <source>
        <dbReference type="PROSITE-ProRule" id="PRU00252"/>
    </source>
</evidence>
<proteinExistence type="predicted"/>
<dbReference type="PANTHER" id="PTHR10302">
    <property type="entry name" value="SINGLE-STRANDED DNA-BINDING PROTEIN"/>
    <property type="match status" value="1"/>
</dbReference>
<name>A0AAU7MAV8_9ACTN</name>
<evidence type="ECO:0000256" key="4">
    <source>
        <dbReference type="SAM" id="MobiDB-lite"/>
    </source>
</evidence>
<evidence type="ECO:0000256" key="1">
    <source>
        <dbReference type="ARBA" id="ARBA00023125"/>
    </source>
</evidence>
<dbReference type="Gene3D" id="2.40.50.140">
    <property type="entry name" value="Nucleic acid-binding proteins"/>
    <property type="match status" value="1"/>
</dbReference>
<dbReference type="EMBL" id="CP159342">
    <property type="protein sequence ID" value="XCH74485.1"/>
    <property type="molecule type" value="Genomic_DNA"/>
</dbReference>
<reference evidence="5" key="1">
    <citation type="submission" date="2024-01" db="EMBL/GenBank/DDBJ databases">
        <title>The genome sequence of Micromonospora mangrovi CCTCC AA 2012012.</title>
        <authorList>
            <person name="Gao J."/>
        </authorList>
    </citation>
    <scope>NUCLEOTIDE SEQUENCE</scope>
    <source>
        <strain evidence="5">CCTCC AA 2012012</strain>
    </source>
</reference>
<organism evidence="5">
    <name type="scientific">Micromonospora sp. CCTCC AA 2012012</name>
    <dbReference type="NCBI Taxonomy" id="3111921"/>
    <lineage>
        <taxon>Bacteria</taxon>
        <taxon>Bacillati</taxon>
        <taxon>Actinomycetota</taxon>
        <taxon>Actinomycetes</taxon>
        <taxon>Micromonosporales</taxon>
        <taxon>Micromonosporaceae</taxon>
        <taxon>Micromonospora</taxon>
    </lineage>
</organism>
<keyword evidence="1 2" id="KW-0238">DNA-binding</keyword>
<dbReference type="GO" id="GO:0003697">
    <property type="term" value="F:single-stranded DNA binding"/>
    <property type="evidence" value="ECO:0007669"/>
    <property type="project" value="InterPro"/>
</dbReference>
<dbReference type="GO" id="GO:0009295">
    <property type="term" value="C:nucleoid"/>
    <property type="evidence" value="ECO:0007669"/>
    <property type="project" value="TreeGrafter"/>
</dbReference>
<protein>
    <recommendedName>
        <fullName evidence="3">Single-stranded DNA-binding protein</fullName>
    </recommendedName>
</protein>
<gene>
    <name evidence="5" type="primary">ssb</name>
    <name evidence="6" type="ORF">ABUL08_30250</name>
    <name evidence="5" type="ORF">VK199_30160</name>
</gene>
<dbReference type="CDD" id="cd04496">
    <property type="entry name" value="SSB_OBF"/>
    <property type="match status" value="1"/>
</dbReference>
<dbReference type="PROSITE" id="PS50935">
    <property type="entry name" value="SSB"/>
    <property type="match status" value="1"/>
</dbReference>
<feature type="compositionally biased region" description="Gly residues" evidence="4">
    <location>
        <begin position="240"/>
        <end position="254"/>
    </location>
</feature>
<feature type="compositionally biased region" description="Acidic residues" evidence="4">
    <location>
        <begin position="209"/>
        <end position="239"/>
    </location>
</feature>
<feature type="compositionally biased region" description="Low complexity" evidence="4">
    <location>
        <begin position="255"/>
        <end position="276"/>
    </location>
</feature>
<dbReference type="RefSeq" id="WP_350933476.1">
    <property type="nucleotide sequence ID" value="NZ_CP157762.1"/>
</dbReference>
<dbReference type="PANTHER" id="PTHR10302:SF27">
    <property type="entry name" value="SINGLE-STRANDED DNA-BINDING PROTEIN"/>
    <property type="match status" value="1"/>
</dbReference>
<dbReference type="SUPFAM" id="SSF50249">
    <property type="entry name" value="Nucleic acid-binding proteins"/>
    <property type="match status" value="1"/>
</dbReference>